<protein>
    <submittedName>
        <fullName evidence="1">Uncharacterized protein</fullName>
    </submittedName>
</protein>
<reference evidence="1" key="1">
    <citation type="submission" date="2014-09" db="EMBL/GenBank/DDBJ databases">
        <authorList>
            <person name="Magalhaes I.L.F."/>
            <person name="Oliveira U."/>
            <person name="Santos F.R."/>
            <person name="Vidigal T.H.D.A."/>
            <person name="Brescovit A.D."/>
            <person name="Santos A.J."/>
        </authorList>
    </citation>
    <scope>NUCLEOTIDE SEQUENCE</scope>
    <source>
        <tissue evidence="1">Shoot tissue taken approximately 20 cm above the soil surface</tissue>
    </source>
</reference>
<name>A0A0A9E7H0_ARUDO</name>
<proteinExistence type="predicted"/>
<accession>A0A0A9E7H0</accession>
<reference evidence="1" key="2">
    <citation type="journal article" date="2015" name="Data Brief">
        <title>Shoot transcriptome of the giant reed, Arundo donax.</title>
        <authorList>
            <person name="Barrero R.A."/>
            <person name="Guerrero F.D."/>
            <person name="Moolhuijzen P."/>
            <person name="Goolsby J.A."/>
            <person name="Tidwell J."/>
            <person name="Bellgard S.E."/>
            <person name="Bellgard M.I."/>
        </authorList>
    </citation>
    <scope>NUCLEOTIDE SEQUENCE</scope>
    <source>
        <tissue evidence="1">Shoot tissue taken approximately 20 cm above the soil surface</tissue>
    </source>
</reference>
<dbReference type="EMBL" id="GBRH01201884">
    <property type="protein sequence ID" value="JAD96011.1"/>
    <property type="molecule type" value="Transcribed_RNA"/>
</dbReference>
<organism evidence="1">
    <name type="scientific">Arundo donax</name>
    <name type="common">Giant reed</name>
    <name type="synonym">Donax arundinaceus</name>
    <dbReference type="NCBI Taxonomy" id="35708"/>
    <lineage>
        <taxon>Eukaryota</taxon>
        <taxon>Viridiplantae</taxon>
        <taxon>Streptophyta</taxon>
        <taxon>Embryophyta</taxon>
        <taxon>Tracheophyta</taxon>
        <taxon>Spermatophyta</taxon>
        <taxon>Magnoliopsida</taxon>
        <taxon>Liliopsida</taxon>
        <taxon>Poales</taxon>
        <taxon>Poaceae</taxon>
        <taxon>PACMAD clade</taxon>
        <taxon>Arundinoideae</taxon>
        <taxon>Arundineae</taxon>
        <taxon>Arundo</taxon>
    </lineage>
</organism>
<evidence type="ECO:0000313" key="1">
    <source>
        <dbReference type="EMBL" id="JAD96011.1"/>
    </source>
</evidence>
<dbReference type="AlphaFoldDB" id="A0A0A9E7H0"/>
<sequence>MPPLPKGLGGAPPGCGLSSRSGEFNMASSWSCCLL</sequence>